<dbReference type="Proteomes" id="UP000324800">
    <property type="component" value="Unassembled WGS sequence"/>
</dbReference>
<proteinExistence type="predicted"/>
<dbReference type="EMBL" id="SNRW01040002">
    <property type="protein sequence ID" value="KAA6347535.1"/>
    <property type="molecule type" value="Genomic_DNA"/>
</dbReference>
<evidence type="ECO:0000313" key="2">
    <source>
        <dbReference type="Proteomes" id="UP000324800"/>
    </source>
</evidence>
<dbReference type="AlphaFoldDB" id="A0A5J4SR14"/>
<gene>
    <name evidence="1" type="ORF">EZS28_052020</name>
</gene>
<sequence>MDYSTGVAYRAIVEPLASNALSVRYLFGKKINISGSGAITTLDDQPIDVQQQTMQQIINNINTFPVRIICSLPALTTYEWTDIYTAVGRAGFYGQFIAEVVGEWSQVEHIGVASPWKFRFI</sequence>
<evidence type="ECO:0000313" key="1">
    <source>
        <dbReference type="EMBL" id="KAA6347535.1"/>
    </source>
</evidence>
<accession>A0A5J4SR14</accession>
<organism evidence="1 2">
    <name type="scientific">Streblomastix strix</name>
    <dbReference type="NCBI Taxonomy" id="222440"/>
    <lineage>
        <taxon>Eukaryota</taxon>
        <taxon>Metamonada</taxon>
        <taxon>Preaxostyla</taxon>
        <taxon>Oxymonadida</taxon>
        <taxon>Streblomastigidae</taxon>
        <taxon>Streblomastix</taxon>
    </lineage>
</organism>
<protein>
    <submittedName>
        <fullName evidence="1">Uncharacterized protein</fullName>
    </submittedName>
</protein>
<comment type="caution">
    <text evidence="1">The sequence shown here is derived from an EMBL/GenBank/DDBJ whole genome shotgun (WGS) entry which is preliminary data.</text>
</comment>
<name>A0A5J4SR14_9EUKA</name>
<reference evidence="1 2" key="1">
    <citation type="submission" date="2019-03" db="EMBL/GenBank/DDBJ databases">
        <title>Single cell metagenomics reveals metabolic interactions within the superorganism composed of flagellate Streblomastix strix and complex community of Bacteroidetes bacteria on its surface.</title>
        <authorList>
            <person name="Treitli S.C."/>
            <person name="Kolisko M."/>
            <person name="Husnik F."/>
            <person name="Keeling P."/>
            <person name="Hampl V."/>
        </authorList>
    </citation>
    <scope>NUCLEOTIDE SEQUENCE [LARGE SCALE GENOMIC DNA]</scope>
    <source>
        <strain evidence="1">ST1C</strain>
    </source>
</reference>